<comment type="caution">
    <text evidence="1">The sequence shown here is derived from an EMBL/GenBank/DDBJ whole genome shotgun (WGS) entry which is preliminary data.</text>
</comment>
<organism evidence="1 2">
    <name type="scientific">Legionella waltersii</name>
    <dbReference type="NCBI Taxonomy" id="66969"/>
    <lineage>
        <taxon>Bacteria</taxon>
        <taxon>Pseudomonadati</taxon>
        <taxon>Pseudomonadota</taxon>
        <taxon>Gammaproteobacteria</taxon>
        <taxon>Legionellales</taxon>
        <taxon>Legionellaceae</taxon>
        <taxon>Legionella</taxon>
    </lineage>
</organism>
<evidence type="ECO:0000313" key="1">
    <source>
        <dbReference type="EMBL" id="KTD78852.1"/>
    </source>
</evidence>
<dbReference type="AlphaFoldDB" id="A0A0W1AC63"/>
<reference evidence="1 2" key="1">
    <citation type="submission" date="2015-11" db="EMBL/GenBank/DDBJ databases">
        <title>Genomic analysis of 38 Legionella species identifies large and diverse effector repertoires.</title>
        <authorList>
            <person name="Burstein D."/>
            <person name="Amaro F."/>
            <person name="Zusman T."/>
            <person name="Lifshitz Z."/>
            <person name="Cohen O."/>
            <person name="Gilbert J.A."/>
            <person name="Pupko T."/>
            <person name="Shuman H.A."/>
            <person name="Segal G."/>
        </authorList>
    </citation>
    <scope>NUCLEOTIDE SEQUENCE [LARGE SCALE GENOMIC DNA]</scope>
    <source>
        <strain evidence="1 2">ATCC 51914</strain>
    </source>
</reference>
<dbReference type="EMBL" id="LNZB01000038">
    <property type="protein sequence ID" value="KTD78852.1"/>
    <property type="molecule type" value="Genomic_DNA"/>
</dbReference>
<evidence type="ECO:0000313" key="2">
    <source>
        <dbReference type="Proteomes" id="UP000054729"/>
    </source>
</evidence>
<protein>
    <submittedName>
        <fullName evidence="1">Uncharacterized protein</fullName>
    </submittedName>
</protein>
<dbReference type="Proteomes" id="UP000054729">
    <property type="component" value="Unassembled WGS sequence"/>
</dbReference>
<dbReference type="RefSeq" id="WP_058480312.1">
    <property type="nucleotide sequence ID" value="NZ_CAAAIQ010000026.1"/>
</dbReference>
<proteinExistence type="predicted"/>
<accession>A0A0W1AC63</accession>
<name>A0A0W1AC63_9GAMM</name>
<gene>
    <name evidence="1" type="ORF">Lwal_1622</name>
</gene>
<dbReference type="PATRIC" id="fig|66969.6.peg.1771"/>
<keyword evidence="2" id="KW-1185">Reference proteome</keyword>
<dbReference type="STRING" id="66969.Lwal_1622"/>
<sequence length="138" mass="15792">MNQESNKLVTRVLCGNCIGPICNPHGGRRLLCGDQPNPQNKVMMTYNELYQYIDQVMSQAFWAYVIHHNLLFDDEYDPVGNCQYNVIASGLESLTQEDARALWLKHCDAIFNGFLFKKDALFLRNAELINTSLKCQNT</sequence>